<dbReference type="OMA" id="ISGASMC"/>
<evidence type="ECO:0000256" key="3">
    <source>
        <dbReference type="ARBA" id="ARBA00022989"/>
    </source>
</evidence>
<feature type="transmembrane region" description="Helical" evidence="5">
    <location>
        <begin position="295"/>
        <end position="314"/>
    </location>
</feature>
<keyword evidence="3 5" id="KW-1133">Transmembrane helix</keyword>
<dbReference type="GO" id="GO:0016020">
    <property type="term" value="C:membrane"/>
    <property type="evidence" value="ECO:0007669"/>
    <property type="project" value="UniProtKB-SubCell"/>
</dbReference>
<feature type="transmembrane region" description="Helical" evidence="5">
    <location>
        <begin position="263"/>
        <end position="283"/>
    </location>
</feature>
<dbReference type="OrthoDB" id="2502820at2759"/>
<reference evidence="6 7" key="1">
    <citation type="journal article" date="2014" name="Nat. Commun.">
        <title>Klebsormidium flaccidum genome reveals primary factors for plant terrestrial adaptation.</title>
        <authorList>
            <person name="Hori K."/>
            <person name="Maruyama F."/>
            <person name="Fujisawa T."/>
            <person name="Togashi T."/>
            <person name="Yamamoto N."/>
            <person name="Seo M."/>
            <person name="Sato S."/>
            <person name="Yamada T."/>
            <person name="Mori H."/>
            <person name="Tajima N."/>
            <person name="Moriyama T."/>
            <person name="Ikeuchi M."/>
            <person name="Watanabe M."/>
            <person name="Wada H."/>
            <person name="Kobayashi K."/>
            <person name="Saito M."/>
            <person name="Masuda T."/>
            <person name="Sasaki-Sekimoto Y."/>
            <person name="Mashiguchi K."/>
            <person name="Awai K."/>
            <person name="Shimojima M."/>
            <person name="Masuda S."/>
            <person name="Iwai M."/>
            <person name="Nobusawa T."/>
            <person name="Narise T."/>
            <person name="Kondo S."/>
            <person name="Saito H."/>
            <person name="Sato R."/>
            <person name="Murakawa M."/>
            <person name="Ihara Y."/>
            <person name="Oshima-Yamada Y."/>
            <person name="Ohtaka K."/>
            <person name="Satoh M."/>
            <person name="Sonobe K."/>
            <person name="Ishii M."/>
            <person name="Ohtani R."/>
            <person name="Kanamori-Sato M."/>
            <person name="Honoki R."/>
            <person name="Miyazaki D."/>
            <person name="Mochizuki H."/>
            <person name="Umetsu J."/>
            <person name="Higashi K."/>
            <person name="Shibata D."/>
            <person name="Kamiya Y."/>
            <person name="Sato N."/>
            <person name="Nakamura Y."/>
            <person name="Tabata S."/>
            <person name="Ida S."/>
            <person name="Kurokawa K."/>
            <person name="Ohta H."/>
        </authorList>
    </citation>
    <scope>NUCLEOTIDE SEQUENCE [LARGE SCALE GENOMIC DNA]</scope>
    <source>
        <strain evidence="6 7">NIES-2285</strain>
    </source>
</reference>
<feature type="transmembrane region" description="Helical" evidence="5">
    <location>
        <begin position="326"/>
        <end position="344"/>
    </location>
</feature>
<accession>A0A1Y1I3L4</accession>
<name>A0A1Y1I3L4_KLENI</name>
<sequence length="540" mass="56956">MQSIQHCFDRSGTCSLVWTRPSNPDEAAVPKAFQAHKCQTVNLRSWERHAVHQCIAPIASLADNRHYAPLQRQFVPFRWRVKKSSSSKEKNFPLAAASSRRMVPKASLDADLSEQLSGHRKEGSITKVALGLAVLVAADQALQSALPNAALPSALVGCLLLTSALLVIDQASQPFARDVIAFFGPATEFLQRWLPLFYTPAIVMLPQVLRSIPVVEGIKIVLVLVVGLVTSFFQAGGLATLVRRLKPSDRLRSAEHMPNVAPYTLTELIPWAALTAGAGLVYYVAPTLAGSEALTAAPCLLGATVTGFLLSAWLPGPLKRLIHPSLVAAALVNALAFVGGQSLGRGWDSILGLYSTGGIRSPGAADILSSFIGPSILALAFTLNRQKKLIRDHLPELGVVVPLSALFSLFSAAFLARRLRLDPALSASLAARFVSPQVAAPLAPLIGGDPSLLVGASVLTGVLGSNLNRWLLSLARFNDPVARALAVSSSSHGLGSAALAAKDEDLLLFAQVAYTLTALFALAACSTPVVAGQLARLAGG</sequence>
<evidence type="ECO:0000313" key="7">
    <source>
        <dbReference type="Proteomes" id="UP000054558"/>
    </source>
</evidence>
<feature type="transmembrane region" description="Helical" evidence="5">
    <location>
        <begin position="364"/>
        <end position="384"/>
    </location>
</feature>
<evidence type="ECO:0000313" key="6">
    <source>
        <dbReference type="EMBL" id="GAQ85530.1"/>
    </source>
</evidence>
<evidence type="ECO:0000256" key="4">
    <source>
        <dbReference type="ARBA" id="ARBA00023136"/>
    </source>
</evidence>
<comment type="subcellular location">
    <subcellularLocation>
        <location evidence="1">Membrane</location>
        <topology evidence="1">Multi-pass membrane protein</topology>
    </subcellularLocation>
</comment>
<dbReference type="STRING" id="105231.A0A1Y1I3L4"/>
<protein>
    <submittedName>
        <fullName evidence="6">LrgB-like protein</fullName>
    </submittedName>
</protein>
<gene>
    <name evidence="6" type="ORF">KFL_002400020</name>
</gene>
<dbReference type="AlphaFoldDB" id="A0A1Y1I3L4"/>
<evidence type="ECO:0000256" key="5">
    <source>
        <dbReference type="SAM" id="Phobius"/>
    </source>
</evidence>
<dbReference type="Pfam" id="PF04172">
    <property type="entry name" value="LrgB"/>
    <property type="match status" value="1"/>
</dbReference>
<evidence type="ECO:0000256" key="1">
    <source>
        <dbReference type="ARBA" id="ARBA00004141"/>
    </source>
</evidence>
<feature type="transmembrane region" description="Helical" evidence="5">
    <location>
        <begin position="220"/>
        <end position="242"/>
    </location>
</feature>
<keyword evidence="4 5" id="KW-0472">Membrane</keyword>
<dbReference type="InterPro" id="IPR007300">
    <property type="entry name" value="CidB/LrgB"/>
</dbReference>
<dbReference type="Proteomes" id="UP000054558">
    <property type="component" value="Unassembled WGS sequence"/>
</dbReference>
<evidence type="ECO:0000256" key="2">
    <source>
        <dbReference type="ARBA" id="ARBA00022692"/>
    </source>
</evidence>
<dbReference type="PANTHER" id="PTHR30249:SF13">
    <property type="entry name" value="LRGB-LIKE PROTEIN"/>
    <property type="match status" value="1"/>
</dbReference>
<dbReference type="EMBL" id="DF237189">
    <property type="protein sequence ID" value="GAQ85530.1"/>
    <property type="molecule type" value="Genomic_DNA"/>
</dbReference>
<feature type="transmembrane region" description="Helical" evidence="5">
    <location>
        <begin position="396"/>
        <end position="416"/>
    </location>
</feature>
<dbReference type="PANTHER" id="PTHR30249">
    <property type="entry name" value="PUTATIVE SEROTONIN TRANSPORTER"/>
    <property type="match status" value="1"/>
</dbReference>
<keyword evidence="2 5" id="KW-0812">Transmembrane</keyword>
<organism evidence="6 7">
    <name type="scientific">Klebsormidium nitens</name>
    <name type="common">Green alga</name>
    <name type="synonym">Ulothrix nitens</name>
    <dbReference type="NCBI Taxonomy" id="105231"/>
    <lineage>
        <taxon>Eukaryota</taxon>
        <taxon>Viridiplantae</taxon>
        <taxon>Streptophyta</taxon>
        <taxon>Klebsormidiophyceae</taxon>
        <taxon>Klebsormidiales</taxon>
        <taxon>Klebsormidiaceae</taxon>
        <taxon>Klebsormidium</taxon>
    </lineage>
</organism>
<keyword evidence="7" id="KW-1185">Reference proteome</keyword>
<proteinExistence type="predicted"/>